<dbReference type="Pfam" id="PF00254">
    <property type="entry name" value="FKBP_C"/>
    <property type="match status" value="1"/>
</dbReference>
<evidence type="ECO:0000256" key="12">
    <source>
        <dbReference type="SAM" id="SignalP"/>
    </source>
</evidence>
<dbReference type="InterPro" id="IPR008880">
    <property type="entry name" value="Trigger_fac_C"/>
</dbReference>
<keyword evidence="8" id="KW-0131">Cell cycle</keyword>
<dbReference type="Gene3D" id="3.10.50.40">
    <property type="match status" value="1"/>
</dbReference>
<dbReference type="SUPFAM" id="SSF54534">
    <property type="entry name" value="FKBP-like"/>
    <property type="match status" value="1"/>
</dbReference>
<dbReference type="EMBL" id="JACHHH010000004">
    <property type="protein sequence ID" value="MBB6040981.1"/>
    <property type="molecule type" value="Genomic_DNA"/>
</dbReference>
<dbReference type="SUPFAM" id="SSF109998">
    <property type="entry name" value="Triger factor/SurA peptide-binding domain-like"/>
    <property type="match status" value="1"/>
</dbReference>
<feature type="region of interest" description="Disordered" evidence="11">
    <location>
        <begin position="383"/>
        <end position="451"/>
    </location>
</feature>
<accession>A0A7W9SGH8</accession>
<dbReference type="GO" id="GO:0003755">
    <property type="term" value="F:peptidyl-prolyl cis-trans isomerase activity"/>
    <property type="evidence" value="ECO:0007669"/>
    <property type="project" value="UniProtKB-KW"/>
</dbReference>
<dbReference type="GO" id="GO:0051301">
    <property type="term" value="P:cell division"/>
    <property type="evidence" value="ECO:0007669"/>
    <property type="project" value="UniProtKB-KW"/>
</dbReference>
<evidence type="ECO:0000256" key="6">
    <source>
        <dbReference type="ARBA" id="ARBA00023186"/>
    </source>
</evidence>
<gene>
    <name evidence="14" type="ORF">HNQ46_000953</name>
</gene>
<dbReference type="GO" id="GO:0015031">
    <property type="term" value="P:protein transport"/>
    <property type="evidence" value="ECO:0007669"/>
    <property type="project" value="InterPro"/>
</dbReference>
<feature type="region of interest" description="Disordered" evidence="11">
    <location>
        <begin position="24"/>
        <end position="54"/>
    </location>
</feature>
<reference evidence="14 15" key="1">
    <citation type="submission" date="2020-08" db="EMBL/GenBank/DDBJ databases">
        <title>Genomic Encyclopedia of Type Strains, Phase IV (KMG-IV): sequencing the most valuable type-strain genomes for metagenomic binning, comparative biology and taxonomic classification.</title>
        <authorList>
            <person name="Goeker M."/>
        </authorList>
    </citation>
    <scope>NUCLEOTIDE SEQUENCE [LARGE SCALE GENOMIC DNA]</scope>
    <source>
        <strain evidence="14 15">DSM 17245</strain>
    </source>
</reference>
<comment type="function">
    <text evidence="9">Involved in protein export. Acts as a chaperone by maintaining the newly synthesized protein in an open conformation. Functions as a peptidyl-prolyl cis-trans isomerase.</text>
</comment>
<evidence type="ECO:0000256" key="5">
    <source>
        <dbReference type="ARBA" id="ARBA00023110"/>
    </source>
</evidence>
<comment type="subcellular location">
    <subcellularLocation>
        <location evidence="2">Cytoplasm</location>
    </subcellularLocation>
</comment>
<dbReference type="InterPro" id="IPR027304">
    <property type="entry name" value="Trigger_fact/SurA_dom_sf"/>
</dbReference>
<name>A0A7W9SGH8_9FIRM</name>
<dbReference type="InterPro" id="IPR037041">
    <property type="entry name" value="Trigger_fac_C_sf"/>
</dbReference>
<dbReference type="FunFam" id="3.10.50.40:FF:000001">
    <property type="entry name" value="Trigger factor"/>
    <property type="match status" value="1"/>
</dbReference>
<dbReference type="PROSITE" id="PS50059">
    <property type="entry name" value="FKBP_PPIASE"/>
    <property type="match status" value="1"/>
</dbReference>
<evidence type="ECO:0000256" key="1">
    <source>
        <dbReference type="ARBA" id="ARBA00000971"/>
    </source>
</evidence>
<dbReference type="GO" id="GO:0006457">
    <property type="term" value="P:protein folding"/>
    <property type="evidence" value="ECO:0007669"/>
    <property type="project" value="InterPro"/>
</dbReference>
<feature type="compositionally biased region" description="Basic and acidic residues" evidence="11">
    <location>
        <begin position="391"/>
        <end position="412"/>
    </location>
</feature>
<feature type="compositionally biased region" description="Basic and acidic residues" evidence="11">
    <location>
        <begin position="24"/>
        <end position="35"/>
    </location>
</feature>
<feature type="domain" description="PPIase FKBP-type" evidence="13">
    <location>
        <begin position="116"/>
        <end position="198"/>
    </location>
</feature>
<evidence type="ECO:0000259" key="13">
    <source>
        <dbReference type="PROSITE" id="PS50059"/>
    </source>
</evidence>
<evidence type="ECO:0000256" key="2">
    <source>
        <dbReference type="ARBA" id="ARBA00004496"/>
    </source>
</evidence>
<comment type="catalytic activity">
    <reaction evidence="1 10">
        <text>[protein]-peptidylproline (omega=180) = [protein]-peptidylproline (omega=0)</text>
        <dbReference type="Rhea" id="RHEA:16237"/>
        <dbReference type="Rhea" id="RHEA-COMP:10747"/>
        <dbReference type="Rhea" id="RHEA-COMP:10748"/>
        <dbReference type="ChEBI" id="CHEBI:83833"/>
        <dbReference type="ChEBI" id="CHEBI:83834"/>
        <dbReference type="EC" id="5.2.1.8"/>
    </reaction>
</comment>
<evidence type="ECO:0000313" key="14">
    <source>
        <dbReference type="EMBL" id="MBB6040981.1"/>
    </source>
</evidence>
<dbReference type="InterPro" id="IPR001179">
    <property type="entry name" value="PPIase_FKBP_dom"/>
</dbReference>
<comment type="similarity">
    <text evidence="3">Belongs to the FKBP-type PPIase family. Tig subfamily.</text>
</comment>
<feature type="chain" id="PRO_5030677393" description="peptidylprolyl isomerase" evidence="12">
    <location>
        <begin position="22"/>
        <end position="451"/>
    </location>
</feature>
<evidence type="ECO:0000256" key="10">
    <source>
        <dbReference type="PROSITE-ProRule" id="PRU00277"/>
    </source>
</evidence>
<feature type="compositionally biased region" description="Polar residues" evidence="11">
    <location>
        <begin position="433"/>
        <end position="442"/>
    </location>
</feature>
<dbReference type="Pfam" id="PF05698">
    <property type="entry name" value="Trigger_C"/>
    <property type="match status" value="1"/>
</dbReference>
<protein>
    <recommendedName>
        <fullName evidence="10">peptidylprolyl isomerase</fullName>
        <ecNumber evidence="10">5.2.1.8</ecNumber>
    </recommendedName>
</protein>
<dbReference type="EC" id="5.2.1.8" evidence="10"/>
<dbReference type="NCBIfam" id="TIGR00115">
    <property type="entry name" value="tig"/>
    <property type="match status" value="1"/>
</dbReference>
<keyword evidence="7 10" id="KW-0413">Isomerase</keyword>
<proteinExistence type="inferred from homology"/>
<evidence type="ECO:0000256" key="4">
    <source>
        <dbReference type="ARBA" id="ARBA00022618"/>
    </source>
</evidence>
<keyword evidence="4" id="KW-0132">Cell division</keyword>
<feature type="signal peptide" evidence="12">
    <location>
        <begin position="1"/>
        <end position="21"/>
    </location>
</feature>
<dbReference type="InterPro" id="IPR046357">
    <property type="entry name" value="PPIase_dom_sf"/>
</dbReference>
<dbReference type="AlphaFoldDB" id="A0A7W9SGH8"/>
<dbReference type="RefSeq" id="WP_183683462.1">
    <property type="nucleotide sequence ID" value="NZ_JACHHH010000004.1"/>
</dbReference>
<evidence type="ECO:0000256" key="9">
    <source>
        <dbReference type="ARBA" id="ARBA00024849"/>
    </source>
</evidence>
<dbReference type="InterPro" id="IPR005215">
    <property type="entry name" value="Trig_fac"/>
</dbReference>
<dbReference type="PROSITE" id="PS51257">
    <property type="entry name" value="PROKAR_LIPOPROTEIN"/>
    <property type="match status" value="1"/>
</dbReference>
<evidence type="ECO:0000256" key="11">
    <source>
        <dbReference type="SAM" id="MobiDB-lite"/>
    </source>
</evidence>
<dbReference type="Gene3D" id="1.10.3120.10">
    <property type="entry name" value="Trigger factor, C-terminal domain"/>
    <property type="match status" value="1"/>
</dbReference>
<evidence type="ECO:0000256" key="3">
    <source>
        <dbReference type="ARBA" id="ARBA00005464"/>
    </source>
</evidence>
<sequence>MRKRKLFASAAILAMAIMAAACGKKTETKESEKASGSEVSSSTLTEDSPEIKELEALKVPAEPKLSEMGSITLPDLKSITVTVAPLENVTQEEVDNAIQQTLDQNPTVVDDAAKEGDTVNIDYSGSIDGKKFDGGTAEKQDLKLGSGQFIPGFEDQLIGKKAGEDVTVKVTFPESYGNEELAGKNAEFAVKIHEVKRPATLTDEWVKNYDGTTAETVESYRDQVREQLQARKDFNYHSNIQDQALQAISEKATVKPSEKLMEYAKAYLLDATLKQMKSYGLSVADIINMSGKTVKEYKEDAYAKAEDYAKQLFLMRKLADDQGIKVTDALLDELAEAESSLTGEKTNRVKLIEQYGKELVEEAAIRNKVMEYIESQITVKNEEPSVIMEQDSDKGKESKASEAETEAAKEQESSASKESSKAKEDSKKKEETIASTEESSVMATIETKAKE</sequence>
<evidence type="ECO:0000313" key="15">
    <source>
        <dbReference type="Proteomes" id="UP000522163"/>
    </source>
</evidence>
<comment type="caution">
    <text evidence="14">The sequence shown here is derived from an EMBL/GenBank/DDBJ whole genome shotgun (WGS) entry which is preliminary data.</text>
</comment>
<organism evidence="14 15">
    <name type="scientific">Oribacterium sinus</name>
    <dbReference type="NCBI Taxonomy" id="237576"/>
    <lineage>
        <taxon>Bacteria</taxon>
        <taxon>Bacillati</taxon>
        <taxon>Bacillota</taxon>
        <taxon>Clostridia</taxon>
        <taxon>Lachnospirales</taxon>
        <taxon>Lachnospiraceae</taxon>
        <taxon>Oribacterium</taxon>
    </lineage>
</organism>
<dbReference type="GeneID" id="85014505"/>
<keyword evidence="6" id="KW-0143">Chaperone</keyword>
<dbReference type="Proteomes" id="UP000522163">
    <property type="component" value="Unassembled WGS sequence"/>
</dbReference>
<evidence type="ECO:0000256" key="8">
    <source>
        <dbReference type="ARBA" id="ARBA00023306"/>
    </source>
</evidence>
<evidence type="ECO:0000256" key="7">
    <source>
        <dbReference type="ARBA" id="ARBA00023235"/>
    </source>
</evidence>
<dbReference type="GO" id="GO:0005737">
    <property type="term" value="C:cytoplasm"/>
    <property type="evidence" value="ECO:0007669"/>
    <property type="project" value="UniProtKB-SubCell"/>
</dbReference>
<keyword evidence="5 10" id="KW-0697">Rotamase</keyword>
<feature type="compositionally biased region" description="Basic and acidic residues" evidence="11">
    <location>
        <begin position="418"/>
        <end position="432"/>
    </location>
</feature>
<keyword evidence="12" id="KW-0732">Signal</keyword>